<evidence type="ECO:0000256" key="4">
    <source>
        <dbReference type="ARBA" id="ARBA00022563"/>
    </source>
</evidence>
<dbReference type="GO" id="GO:0046452">
    <property type="term" value="P:dihydrofolate metabolic process"/>
    <property type="evidence" value="ECO:0007669"/>
    <property type="project" value="TreeGrafter"/>
</dbReference>
<protein>
    <recommendedName>
        <fullName evidence="3 7">Dihydrofolate reductase</fullName>
        <ecNumber evidence="3 7">1.5.1.3</ecNumber>
    </recommendedName>
</protein>
<feature type="domain" description="DHFR" evidence="9">
    <location>
        <begin position="13"/>
        <end position="188"/>
    </location>
</feature>
<dbReference type="PIRSF" id="PIRSF000194">
    <property type="entry name" value="DHFR"/>
    <property type="match status" value="1"/>
</dbReference>
<dbReference type="GO" id="GO:0004146">
    <property type="term" value="F:dihydrofolate reductase activity"/>
    <property type="evidence" value="ECO:0007669"/>
    <property type="project" value="UniProtKB-EC"/>
</dbReference>
<dbReference type="InterPro" id="IPR012259">
    <property type="entry name" value="DHFR"/>
</dbReference>
<evidence type="ECO:0000256" key="6">
    <source>
        <dbReference type="ARBA" id="ARBA00023002"/>
    </source>
</evidence>
<keyword evidence="4 7" id="KW-0554">One-carbon metabolism</keyword>
<evidence type="ECO:0000256" key="1">
    <source>
        <dbReference type="ARBA" id="ARBA00004903"/>
    </source>
</evidence>
<dbReference type="EC" id="1.5.1.3" evidence="3 7"/>
<dbReference type="AlphaFoldDB" id="A0A5C8ZD18"/>
<dbReference type="RefSeq" id="WP_147926848.1">
    <property type="nucleotide sequence ID" value="NZ_VKAC01000007.1"/>
</dbReference>
<sequence length="189" mass="20022">MSTSSTASTPGGRVGAVWAQDRSGVIGADGDVPWDVPEDLKHFSRTTRGHGVVMGRATWDSLPERWRPLPGRRCVVLTRDPSWSAPGAVTATTLAEALEAAAQPGEGADGEVWVIGGAQVYALALAEGALDVLAITEVDLDVEGDRAEQALAPEVDPAAWTAVRRDPDGGGWATAENGTRYRITWYERS</sequence>
<reference evidence="10 11" key="1">
    <citation type="submission" date="2019-07" db="EMBL/GenBank/DDBJ databases">
        <title>Quadrisphaera sp. strain DD2A genome sequencing and assembly.</title>
        <authorList>
            <person name="Kim I."/>
        </authorList>
    </citation>
    <scope>NUCLEOTIDE SEQUENCE [LARGE SCALE GENOMIC DNA]</scope>
    <source>
        <strain evidence="10 11">DD2A</strain>
    </source>
</reference>
<comment type="caution">
    <text evidence="10">The sequence shown here is derived from an EMBL/GenBank/DDBJ whole genome shotgun (WGS) entry which is preliminary data.</text>
</comment>
<evidence type="ECO:0000256" key="2">
    <source>
        <dbReference type="ARBA" id="ARBA00009539"/>
    </source>
</evidence>
<dbReference type="PANTHER" id="PTHR48069">
    <property type="entry name" value="DIHYDROFOLATE REDUCTASE"/>
    <property type="match status" value="1"/>
</dbReference>
<dbReference type="Gene3D" id="3.40.430.10">
    <property type="entry name" value="Dihydrofolate Reductase, subunit A"/>
    <property type="match status" value="1"/>
</dbReference>
<dbReference type="PRINTS" id="PR00070">
    <property type="entry name" value="DHFR"/>
</dbReference>
<dbReference type="PANTHER" id="PTHR48069:SF3">
    <property type="entry name" value="DIHYDROFOLATE REDUCTASE"/>
    <property type="match status" value="1"/>
</dbReference>
<keyword evidence="5 7" id="KW-0521">NADP</keyword>
<accession>A0A5C8ZD18</accession>
<dbReference type="GO" id="GO:0005829">
    <property type="term" value="C:cytosol"/>
    <property type="evidence" value="ECO:0007669"/>
    <property type="project" value="TreeGrafter"/>
</dbReference>
<comment type="function">
    <text evidence="7">Key enzyme in folate metabolism. Catalyzes an essential reaction for de novo glycine and purine synthesis, and for DNA precursor synthesis.</text>
</comment>
<gene>
    <name evidence="10" type="ORF">FMM08_13315</name>
</gene>
<keyword evidence="11" id="KW-1185">Reference proteome</keyword>
<evidence type="ECO:0000259" key="9">
    <source>
        <dbReference type="PROSITE" id="PS51330"/>
    </source>
</evidence>
<dbReference type="SUPFAM" id="SSF53597">
    <property type="entry name" value="Dihydrofolate reductase-like"/>
    <property type="match status" value="1"/>
</dbReference>
<dbReference type="InterPro" id="IPR017925">
    <property type="entry name" value="DHFR_CS"/>
</dbReference>
<evidence type="ECO:0000256" key="8">
    <source>
        <dbReference type="RuleBase" id="RU004474"/>
    </source>
</evidence>
<dbReference type="GO" id="GO:0046655">
    <property type="term" value="P:folic acid metabolic process"/>
    <property type="evidence" value="ECO:0007669"/>
    <property type="project" value="TreeGrafter"/>
</dbReference>
<dbReference type="UniPathway" id="UPA00077">
    <property type="reaction ID" value="UER00158"/>
</dbReference>
<dbReference type="Proteomes" id="UP000321234">
    <property type="component" value="Unassembled WGS sequence"/>
</dbReference>
<dbReference type="GO" id="GO:0046654">
    <property type="term" value="P:tetrahydrofolate biosynthetic process"/>
    <property type="evidence" value="ECO:0007669"/>
    <property type="project" value="UniProtKB-UniPathway"/>
</dbReference>
<comment type="catalytic activity">
    <reaction evidence="7">
        <text>(6S)-5,6,7,8-tetrahydrofolate + NADP(+) = 7,8-dihydrofolate + NADPH + H(+)</text>
        <dbReference type="Rhea" id="RHEA:15009"/>
        <dbReference type="ChEBI" id="CHEBI:15378"/>
        <dbReference type="ChEBI" id="CHEBI:57451"/>
        <dbReference type="ChEBI" id="CHEBI:57453"/>
        <dbReference type="ChEBI" id="CHEBI:57783"/>
        <dbReference type="ChEBI" id="CHEBI:58349"/>
        <dbReference type="EC" id="1.5.1.3"/>
    </reaction>
</comment>
<evidence type="ECO:0000256" key="3">
    <source>
        <dbReference type="ARBA" id="ARBA00012856"/>
    </source>
</evidence>
<dbReference type="PROSITE" id="PS00075">
    <property type="entry name" value="DHFR_1"/>
    <property type="match status" value="1"/>
</dbReference>
<comment type="pathway">
    <text evidence="1 7">Cofactor biosynthesis; tetrahydrofolate biosynthesis; 5,6,7,8-tetrahydrofolate from 7,8-dihydrofolate: step 1/1.</text>
</comment>
<comment type="similarity">
    <text evidence="2 7 8">Belongs to the dihydrofolate reductase family.</text>
</comment>
<evidence type="ECO:0000256" key="7">
    <source>
        <dbReference type="PIRNR" id="PIRNR000194"/>
    </source>
</evidence>
<keyword evidence="6 7" id="KW-0560">Oxidoreductase</keyword>
<dbReference type="InterPro" id="IPR024072">
    <property type="entry name" value="DHFR-like_dom_sf"/>
</dbReference>
<dbReference type="PROSITE" id="PS51330">
    <property type="entry name" value="DHFR_2"/>
    <property type="match status" value="1"/>
</dbReference>
<organism evidence="10 11">
    <name type="scientific">Quadrisphaera setariae</name>
    <dbReference type="NCBI Taxonomy" id="2593304"/>
    <lineage>
        <taxon>Bacteria</taxon>
        <taxon>Bacillati</taxon>
        <taxon>Actinomycetota</taxon>
        <taxon>Actinomycetes</taxon>
        <taxon>Kineosporiales</taxon>
        <taxon>Kineosporiaceae</taxon>
        <taxon>Quadrisphaera</taxon>
    </lineage>
</organism>
<dbReference type="EMBL" id="VKAC01000007">
    <property type="protein sequence ID" value="TXR55792.1"/>
    <property type="molecule type" value="Genomic_DNA"/>
</dbReference>
<evidence type="ECO:0000313" key="10">
    <source>
        <dbReference type="EMBL" id="TXR55792.1"/>
    </source>
</evidence>
<dbReference type="GO" id="GO:0050661">
    <property type="term" value="F:NADP binding"/>
    <property type="evidence" value="ECO:0007669"/>
    <property type="project" value="InterPro"/>
</dbReference>
<evidence type="ECO:0000256" key="5">
    <source>
        <dbReference type="ARBA" id="ARBA00022857"/>
    </source>
</evidence>
<name>A0A5C8ZD18_9ACTN</name>
<dbReference type="CDD" id="cd00209">
    <property type="entry name" value="DHFR"/>
    <property type="match status" value="1"/>
</dbReference>
<dbReference type="OrthoDB" id="9804315at2"/>
<dbReference type="InterPro" id="IPR001796">
    <property type="entry name" value="DHFR_dom"/>
</dbReference>
<evidence type="ECO:0000313" key="11">
    <source>
        <dbReference type="Proteomes" id="UP000321234"/>
    </source>
</evidence>
<proteinExistence type="inferred from homology"/>
<dbReference type="GO" id="GO:0006730">
    <property type="term" value="P:one-carbon metabolic process"/>
    <property type="evidence" value="ECO:0007669"/>
    <property type="project" value="UniProtKB-KW"/>
</dbReference>
<dbReference type="Pfam" id="PF00186">
    <property type="entry name" value="DHFR_1"/>
    <property type="match status" value="1"/>
</dbReference>